<organism evidence="7 8">
    <name type="scientific">Enterocloster citroniae</name>
    <dbReference type="NCBI Taxonomy" id="358743"/>
    <lineage>
        <taxon>Bacteria</taxon>
        <taxon>Bacillati</taxon>
        <taxon>Bacillota</taxon>
        <taxon>Clostridia</taxon>
        <taxon>Lachnospirales</taxon>
        <taxon>Lachnospiraceae</taxon>
        <taxon>Enterocloster</taxon>
    </lineage>
</organism>
<evidence type="ECO:0000256" key="2">
    <source>
        <dbReference type="ARBA" id="ARBA00008974"/>
    </source>
</evidence>
<feature type="transmembrane region" description="Helical" evidence="6">
    <location>
        <begin position="87"/>
        <end position="107"/>
    </location>
</feature>
<feature type="transmembrane region" description="Helical" evidence="6">
    <location>
        <begin position="315"/>
        <end position="336"/>
    </location>
</feature>
<dbReference type="GO" id="GO:0015209">
    <property type="term" value="F:cytosine transmembrane transporter activity"/>
    <property type="evidence" value="ECO:0007669"/>
    <property type="project" value="InterPro"/>
</dbReference>
<dbReference type="EMBL" id="WQPS01000001">
    <property type="protein sequence ID" value="MBT9808194.1"/>
    <property type="molecule type" value="Genomic_DNA"/>
</dbReference>
<evidence type="ECO:0000313" key="7">
    <source>
        <dbReference type="EMBL" id="MBT9808194.1"/>
    </source>
</evidence>
<dbReference type="Pfam" id="PF02133">
    <property type="entry name" value="Transp_cyt_pur"/>
    <property type="match status" value="1"/>
</dbReference>
<reference evidence="7" key="1">
    <citation type="journal article" date="2021" name="Gut Microbes">
        <title>A synthetic consortium of 100 gut commensals modulates the composition and function in a colon model of the microbiome of elderly subjects.</title>
        <authorList>
            <person name="Perez M."/>
            <person name="Ntemiri A."/>
            <person name="Tan H."/>
            <person name="Harris H.M.B."/>
            <person name="Roager H.M."/>
            <person name="Ribiere C."/>
            <person name="O'Toole P.W."/>
        </authorList>
    </citation>
    <scope>NUCLEOTIDE SEQUENCE</scope>
    <source>
        <strain evidence="7">MCC335</strain>
    </source>
</reference>
<feature type="transmembrane region" description="Helical" evidence="6">
    <location>
        <begin position="371"/>
        <end position="389"/>
    </location>
</feature>
<dbReference type="RefSeq" id="WP_082082566.1">
    <property type="nucleotide sequence ID" value="NZ_CABJDD010000001.1"/>
</dbReference>
<dbReference type="InterPro" id="IPR001248">
    <property type="entry name" value="Pur-cyt_permease"/>
</dbReference>
<dbReference type="PANTHER" id="PTHR30569">
    <property type="entry name" value="CYTOSINE TRANSPORTER CODB"/>
    <property type="match status" value="1"/>
</dbReference>
<keyword evidence="3 6" id="KW-0812">Transmembrane</keyword>
<feature type="transmembrane region" description="Helical" evidence="6">
    <location>
        <begin position="244"/>
        <end position="271"/>
    </location>
</feature>
<proteinExistence type="inferred from homology"/>
<dbReference type="GeneID" id="93165072"/>
<dbReference type="Gene3D" id="1.10.4160.10">
    <property type="entry name" value="Hydantoin permease"/>
    <property type="match status" value="1"/>
</dbReference>
<dbReference type="Proteomes" id="UP000708338">
    <property type="component" value="Unassembled WGS sequence"/>
</dbReference>
<feature type="transmembrane region" description="Helical" evidence="6">
    <location>
        <begin position="211"/>
        <end position="238"/>
    </location>
</feature>
<keyword evidence="5 6" id="KW-0472">Membrane</keyword>
<dbReference type="InterPro" id="IPR030191">
    <property type="entry name" value="CodB"/>
</dbReference>
<evidence type="ECO:0000256" key="4">
    <source>
        <dbReference type="ARBA" id="ARBA00022989"/>
    </source>
</evidence>
<comment type="subcellular location">
    <subcellularLocation>
        <location evidence="1">Membrane</location>
        <topology evidence="1">Multi-pass membrane protein</topology>
    </subcellularLocation>
</comment>
<dbReference type="PANTHER" id="PTHR30569:SF0">
    <property type="entry name" value="CYTOSINE PERMEASE"/>
    <property type="match status" value="1"/>
</dbReference>
<evidence type="ECO:0000313" key="8">
    <source>
        <dbReference type="Proteomes" id="UP000708338"/>
    </source>
</evidence>
<comment type="caution">
    <text evidence="7">The sequence shown here is derived from an EMBL/GenBank/DDBJ whole genome shotgun (WGS) entry which is preliminary data.</text>
</comment>
<dbReference type="GO" id="GO:0005886">
    <property type="term" value="C:plasma membrane"/>
    <property type="evidence" value="ECO:0007669"/>
    <property type="project" value="TreeGrafter"/>
</dbReference>
<feature type="transmembrane region" description="Helical" evidence="6">
    <location>
        <begin position="45"/>
        <end position="66"/>
    </location>
</feature>
<accession>A0AA41K475</accession>
<evidence type="ECO:0000256" key="5">
    <source>
        <dbReference type="ARBA" id="ARBA00023136"/>
    </source>
</evidence>
<evidence type="ECO:0000256" key="6">
    <source>
        <dbReference type="SAM" id="Phobius"/>
    </source>
</evidence>
<sequence>MREGGNMSEKRTSVFSNGLIWFGAGVSIAEILTGTYLAPLGFEKGIAAILLGHVIGCVLLFLAGLIGGYTRKSSMETVKMSFGERGSLLFCALNVLQLVGWTSIMIYDGALAAGGIFPAGKWIWCLVIGGLILVWILIGIQNLGKINTLAMGALFILTLILCRVIFTGYGAAEAVSGEAMSFGAAVELSVAMPLSWFPLISDYTREAERPFAATAASAAVYGVVSIFMYVIGMGAAIYTGEYDISIIMVKAGLGLTGLLIIVLSTVTTTFLDAYSAGVSSVSISQKIKEKWAAVAVTVIGTAAAMMFPMDNITNFLYLIGSVFAPMIAIQIMDYFFIKQDHKRESFCISNLVIWFAGFVIYRILMHVDTPVGSTLPDMAATMGLCLVYYRVTAGHKTNTQNVIKV</sequence>
<name>A0AA41K475_9FIRM</name>
<feature type="transmembrane region" description="Helical" evidence="6">
    <location>
        <begin position="181"/>
        <end position="199"/>
    </location>
</feature>
<comment type="similarity">
    <text evidence="2">Belongs to the purine-cytosine permease (2.A.39) family.</text>
</comment>
<keyword evidence="4 6" id="KW-1133">Transmembrane helix</keyword>
<evidence type="ECO:0000256" key="3">
    <source>
        <dbReference type="ARBA" id="ARBA00022692"/>
    </source>
</evidence>
<feature type="transmembrane region" description="Helical" evidence="6">
    <location>
        <begin position="119"/>
        <end position="138"/>
    </location>
</feature>
<dbReference type="InterPro" id="IPR012732">
    <property type="entry name" value="Thia_CytX"/>
</dbReference>
<gene>
    <name evidence="7" type="primary">cytX</name>
    <name evidence="7" type="ORF">GPL26_00825</name>
</gene>
<dbReference type="NCBIfam" id="TIGR02358">
    <property type="entry name" value="thia_cytX"/>
    <property type="match status" value="1"/>
</dbReference>
<feature type="transmembrane region" description="Helical" evidence="6">
    <location>
        <begin position="150"/>
        <end position="169"/>
    </location>
</feature>
<feature type="transmembrane region" description="Helical" evidence="6">
    <location>
        <begin position="348"/>
        <end position="365"/>
    </location>
</feature>
<evidence type="ECO:0000256" key="1">
    <source>
        <dbReference type="ARBA" id="ARBA00004141"/>
    </source>
</evidence>
<protein>
    <submittedName>
        <fullName evidence="7">Hydroxymethylpyrimidine transporter CytX</fullName>
    </submittedName>
</protein>
<feature type="transmembrane region" description="Helical" evidence="6">
    <location>
        <begin position="20"/>
        <end position="39"/>
    </location>
</feature>
<dbReference type="AlphaFoldDB" id="A0AA41K475"/>
<feature type="transmembrane region" description="Helical" evidence="6">
    <location>
        <begin position="291"/>
        <end position="309"/>
    </location>
</feature>